<reference evidence="1" key="1">
    <citation type="submission" date="2021-06" db="EMBL/GenBank/DDBJ databases">
        <authorList>
            <person name="Kallberg Y."/>
            <person name="Tangrot J."/>
            <person name="Rosling A."/>
        </authorList>
    </citation>
    <scope>NUCLEOTIDE SEQUENCE</scope>
    <source>
        <strain evidence="1">MA461A</strain>
    </source>
</reference>
<proteinExistence type="predicted"/>
<dbReference type="Proteomes" id="UP000789920">
    <property type="component" value="Unassembled WGS sequence"/>
</dbReference>
<accession>A0ACA9ST17</accession>
<feature type="non-terminal residue" evidence="1">
    <location>
        <position position="1"/>
    </location>
</feature>
<sequence>SYSGNATLGRGFNTYAGECKMSKAAEWSNEPDFATTKNNATIIKSNTFISYINDFTEFCEFFGIKGSEGFNFSALDFTELKFNFTRGSRSISFQD</sequence>
<keyword evidence="2" id="KW-1185">Reference proteome</keyword>
<feature type="non-terminal residue" evidence="1">
    <location>
        <position position="95"/>
    </location>
</feature>
<comment type="caution">
    <text evidence="1">The sequence shown here is derived from an EMBL/GenBank/DDBJ whole genome shotgun (WGS) entry which is preliminary data.</text>
</comment>
<dbReference type="EMBL" id="CAJVQC010159006">
    <property type="protein sequence ID" value="CAG8848062.1"/>
    <property type="molecule type" value="Genomic_DNA"/>
</dbReference>
<evidence type="ECO:0000313" key="1">
    <source>
        <dbReference type="EMBL" id="CAG8848062.1"/>
    </source>
</evidence>
<evidence type="ECO:0000313" key="2">
    <source>
        <dbReference type="Proteomes" id="UP000789920"/>
    </source>
</evidence>
<gene>
    <name evidence="1" type="ORF">RPERSI_LOCUS34935</name>
</gene>
<organism evidence="1 2">
    <name type="scientific">Racocetra persica</name>
    <dbReference type="NCBI Taxonomy" id="160502"/>
    <lineage>
        <taxon>Eukaryota</taxon>
        <taxon>Fungi</taxon>
        <taxon>Fungi incertae sedis</taxon>
        <taxon>Mucoromycota</taxon>
        <taxon>Glomeromycotina</taxon>
        <taxon>Glomeromycetes</taxon>
        <taxon>Diversisporales</taxon>
        <taxon>Gigasporaceae</taxon>
        <taxon>Racocetra</taxon>
    </lineage>
</organism>
<protein>
    <submittedName>
        <fullName evidence="1">33191_t:CDS:1</fullName>
    </submittedName>
</protein>
<name>A0ACA9ST17_9GLOM</name>